<evidence type="ECO:0000313" key="4">
    <source>
        <dbReference type="WBParaSite" id="jg16995"/>
    </source>
</evidence>
<keyword evidence="3" id="KW-1185">Reference proteome</keyword>
<name>A0A915D7X8_9BILA</name>
<dbReference type="GO" id="GO:0003676">
    <property type="term" value="F:nucleic acid binding"/>
    <property type="evidence" value="ECO:0007669"/>
    <property type="project" value="InterPro"/>
</dbReference>
<reference evidence="4" key="1">
    <citation type="submission" date="2022-11" db="UniProtKB">
        <authorList>
            <consortium name="WormBaseParasite"/>
        </authorList>
    </citation>
    <scope>IDENTIFICATION</scope>
</reference>
<protein>
    <submittedName>
        <fullName evidence="4">Piwi domain-containing protein</fullName>
    </submittedName>
</protein>
<dbReference type="Pfam" id="PF02171">
    <property type="entry name" value="Piwi"/>
    <property type="match status" value="1"/>
</dbReference>
<dbReference type="SUPFAM" id="SSF101690">
    <property type="entry name" value="PAZ domain"/>
    <property type="match status" value="1"/>
</dbReference>
<dbReference type="Gene3D" id="2.170.260.10">
    <property type="entry name" value="paz domain"/>
    <property type="match status" value="1"/>
</dbReference>
<accession>A0A915D7X8</accession>
<evidence type="ECO:0000313" key="3">
    <source>
        <dbReference type="Proteomes" id="UP000887574"/>
    </source>
</evidence>
<proteinExistence type="predicted"/>
<dbReference type="Gene3D" id="3.40.50.2300">
    <property type="match status" value="1"/>
</dbReference>
<dbReference type="InterPro" id="IPR036085">
    <property type="entry name" value="PAZ_dom_sf"/>
</dbReference>
<dbReference type="AlphaFoldDB" id="A0A915D7X8"/>
<dbReference type="WBParaSite" id="jg16995">
    <property type="protein sequence ID" value="jg16995"/>
    <property type="gene ID" value="jg16995"/>
</dbReference>
<organism evidence="3 4">
    <name type="scientific">Ditylenchus dipsaci</name>
    <dbReference type="NCBI Taxonomy" id="166011"/>
    <lineage>
        <taxon>Eukaryota</taxon>
        <taxon>Metazoa</taxon>
        <taxon>Ecdysozoa</taxon>
        <taxon>Nematoda</taxon>
        <taxon>Chromadorea</taxon>
        <taxon>Rhabditida</taxon>
        <taxon>Tylenchina</taxon>
        <taxon>Tylenchomorpha</taxon>
        <taxon>Sphaerularioidea</taxon>
        <taxon>Anguinidae</taxon>
        <taxon>Anguininae</taxon>
        <taxon>Ditylenchus</taxon>
    </lineage>
</organism>
<dbReference type="PROSITE" id="PS50822">
    <property type="entry name" value="PIWI"/>
    <property type="match status" value="1"/>
</dbReference>
<dbReference type="InterPro" id="IPR003165">
    <property type="entry name" value="Piwi"/>
</dbReference>
<evidence type="ECO:0000256" key="1">
    <source>
        <dbReference type="SAM" id="MobiDB-lite"/>
    </source>
</evidence>
<feature type="domain" description="Piwi" evidence="2">
    <location>
        <begin position="573"/>
        <end position="838"/>
    </location>
</feature>
<dbReference type="SMART" id="SM00950">
    <property type="entry name" value="Piwi"/>
    <property type="match status" value="1"/>
</dbReference>
<feature type="region of interest" description="Disordered" evidence="1">
    <location>
        <begin position="1"/>
        <end position="23"/>
    </location>
</feature>
<evidence type="ECO:0000259" key="2">
    <source>
        <dbReference type="PROSITE" id="PS50822"/>
    </source>
</evidence>
<dbReference type="InterPro" id="IPR012337">
    <property type="entry name" value="RNaseH-like_sf"/>
</dbReference>
<dbReference type="SUPFAM" id="SSF53098">
    <property type="entry name" value="Ribonuclease H-like"/>
    <property type="match status" value="1"/>
</dbReference>
<dbReference type="InterPro" id="IPR036397">
    <property type="entry name" value="RNaseH_sf"/>
</dbReference>
<sequence>MSSYSSNMKSYQKPAASQQNTPSKSEGICTMFLIKVANGKKAFRYDVDIMLVLGNDIPPKKLSKGADDGQRALNRALCSRLLKVAQKKTDCFGLGPQCPIVFDNKCILFTPVQIKSDQLDISISLDEVDEFVKTYCSDRVSFTVNISPTRQGSHVLDLNDIAQYISRASLDQEDHSLRTFLELATSQYALDNDLYTAIGAAKLYQNNQEKKIGHGIVLRPGITRGTRVVQNFDKPMPALVLDAQVSPFYAAQPLITTVMEMNGNRAPRNEEEWTRTFNLLKDVRVCVTYNRKRSFGIGKFTQEEVGQIPAFKEENSGRMVSIPEYYNEIKFEQYKVRVSNLNLRGVIPNTPQRDPSKPEIFPIECLEVMRHQKVPMEKTRFHNSLSTDLIKVNVVLPNERNKQILEHAARLGIFDTKNAVLAAFGITIELKTFNVPIEKQQCSNLKYGDAKFVMPNGENATWNARANKYISPAKISSWIVVYNTQHKDVVLLFVNKFVEDCKSRGIQFLNNPQPVKFDGPIDFEDTFKKCVERKVEFVLLIDPLTSDTHGALKYYEALYKVASQHITVGTAEKIVKQNQGRTMENIINKTNCKLNGLNYVPLINDVSNAYSLEKGDILVIGYDVAHPTSGSPFDPSVVGICANMAPNKHNFVGDYFYQASCKESVDSDQLTERIIWILMTLKKNRPTNRPKTVVILRDGLSEGQFKMAVEEELSSIRKAFATCGIKEGQIQFVFVIATKRHNKRFFLGQLGQTLENVAPGSIIQEKFVREDVLEWFQLPHKAIKGTAQAVQYGIPVNEPKISKKDLQAFLTTLCFNHQIVNCAVSLPEPVYQADELAKRGFNNYVTMKKINQRRFQWMQPPTKWTRRLCRRSYLSRTQN</sequence>
<dbReference type="PANTHER" id="PTHR22891">
    <property type="entry name" value="EUKARYOTIC TRANSLATION INITIATION FACTOR 2C"/>
    <property type="match status" value="1"/>
</dbReference>
<dbReference type="Proteomes" id="UP000887574">
    <property type="component" value="Unplaced"/>
</dbReference>
<dbReference type="Gene3D" id="3.30.420.10">
    <property type="entry name" value="Ribonuclease H-like superfamily/Ribonuclease H"/>
    <property type="match status" value="1"/>
</dbReference>